<accession>A0ABV9UZL5</accession>
<feature type="region of interest" description="Disordered" evidence="1">
    <location>
        <begin position="227"/>
        <end position="264"/>
    </location>
</feature>
<dbReference type="EMBL" id="JBHSJE010000001">
    <property type="protein sequence ID" value="MFC4977186.1"/>
    <property type="molecule type" value="Genomic_DNA"/>
</dbReference>
<sequence length="264" mass="27312">MNDVHALLERAVAPAGHPAVSPEAVYARAARVRSGRRAAVSAAALAVVATGAVTLPGFVGGAEREPLPVAAAPAQPAEGGEKAERLSTLLPSEVGEVRYSGGSVLMLPGRPFKPGTEGGVAVHWATDDTGPLDGAYAVPEGGSITLHTVDAEFVADKLGPDASGPGLCARQEREQSVTDCVSEELPGGEVLTTWSTPQDRRHEGTQQRAATGGRLLLKDGAMLVAGSTARHTGDASEEVPDTSPPLSREQLRTFLLRPELLPEK</sequence>
<name>A0ABV9UZL5_STRAZ</name>
<keyword evidence="4" id="KW-1185">Reference proteome</keyword>
<comment type="caution">
    <text evidence="3">The sequence shown here is derived from an EMBL/GenBank/DDBJ whole genome shotgun (WGS) entry which is preliminary data.</text>
</comment>
<dbReference type="Proteomes" id="UP001595908">
    <property type="component" value="Unassembled WGS sequence"/>
</dbReference>
<keyword evidence="2" id="KW-0472">Membrane</keyword>
<dbReference type="GeneID" id="31232389"/>
<evidence type="ECO:0000313" key="3">
    <source>
        <dbReference type="EMBL" id="MFC4977186.1"/>
    </source>
</evidence>
<feature type="transmembrane region" description="Helical" evidence="2">
    <location>
        <begin position="38"/>
        <end position="59"/>
    </location>
</feature>
<keyword evidence="2" id="KW-1133">Transmembrane helix</keyword>
<organism evidence="3 4">
    <name type="scientific">Streptomyces atroolivaceus</name>
    <dbReference type="NCBI Taxonomy" id="66869"/>
    <lineage>
        <taxon>Bacteria</taxon>
        <taxon>Bacillati</taxon>
        <taxon>Actinomycetota</taxon>
        <taxon>Actinomycetes</taxon>
        <taxon>Kitasatosporales</taxon>
        <taxon>Streptomycetaceae</taxon>
        <taxon>Streptomyces</taxon>
    </lineage>
</organism>
<evidence type="ECO:0000256" key="1">
    <source>
        <dbReference type="SAM" id="MobiDB-lite"/>
    </source>
</evidence>
<gene>
    <name evidence="3" type="ORF">ACFPL4_02255</name>
</gene>
<protein>
    <submittedName>
        <fullName evidence="3">Uncharacterized protein</fullName>
    </submittedName>
</protein>
<proteinExistence type="predicted"/>
<reference evidence="4" key="1">
    <citation type="journal article" date="2019" name="Int. J. Syst. Evol. Microbiol.">
        <title>The Global Catalogue of Microorganisms (GCM) 10K type strain sequencing project: providing services to taxonomists for standard genome sequencing and annotation.</title>
        <authorList>
            <consortium name="The Broad Institute Genomics Platform"/>
            <consortium name="The Broad Institute Genome Sequencing Center for Infectious Disease"/>
            <person name="Wu L."/>
            <person name="Ma J."/>
        </authorList>
    </citation>
    <scope>NUCLEOTIDE SEQUENCE [LARGE SCALE GENOMIC DNA]</scope>
    <source>
        <strain evidence="4">ICMP 257</strain>
    </source>
</reference>
<evidence type="ECO:0000313" key="4">
    <source>
        <dbReference type="Proteomes" id="UP001595908"/>
    </source>
</evidence>
<keyword evidence="2" id="KW-0812">Transmembrane</keyword>
<evidence type="ECO:0000256" key="2">
    <source>
        <dbReference type="SAM" id="Phobius"/>
    </source>
</evidence>
<dbReference type="RefSeq" id="WP_033298266.1">
    <property type="nucleotide sequence ID" value="NZ_JBHSJE010000001.1"/>
</dbReference>